<dbReference type="Pfam" id="PF00144">
    <property type="entry name" value="Beta-lactamase"/>
    <property type="match status" value="1"/>
</dbReference>
<dbReference type="InterPro" id="IPR051478">
    <property type="entry name" value="Beta-lactamase-like_AB/R"/>
</dbReference>
<keyword evidence="4" id="KW-1185">Reference proteome</keyword>
<dbReference type="InterPro" id="IPR001466">
    <property type="entry name" value="Beta-lactam-related"/>
</dbReference>
<dbReference type="EMBL" id="WFLN01000009">
    <property type="protein sequence ID" value="KAB8028479.1"/>
    <property type="molecule type" value="Genomic_DNA"/>
</dbReference>
<comment type="similarity">
    <text evidence="1">Belongs to the beta-lactamase family.</text>
</comment>
<evidence type="ECO:0000259" key="2">
    <source>
        <dbReference type="Pfam" id="PF00144"/>
    </source>
</evidence>
<proteinExistence type="inferred from homology"/>
<dbReference type="RefSeq" id="WP_152213630.1">
    <property type="nucleotide sequence ID" value="NZ_WFLN01000009.1"/>
</dbReference>
<dbReference type="SUPFAM" id="SSF56601">
    <property type="entry name" value="beta-lactamase/transpeptidase-like"/>
    <property type="match status" value="1"/>
</dbReference>
<name>A0A833JBC5_9BACT</name>
<protein>
    <submittedName>
        <fullName evidence="3">Serine hydrolase</fullName>
    </submittedName>
</protein>
<comment type="caution">
    <text evidence="3">The sequence shown here is derived from an EMBL/GenBank/DDBJ whole genome shotgun (WGS) entry which is preliminary data.</text>
</comment>
<organism evidence="3 4">
    <name type="scientific">Fluviispira multicolorata</name>
    <dbReference type="NCBI Taxonomy" id="2654512"/>
    <lineage>
        <taxon>Bacteria</taxon>
        <taxon>Pseudomonadati</taxon>
        <taxon>Bdellovibrionota</taxon>
        <taxon>Oligoflexia</taxon>
        <taxon>Silvanigrellales</taxon>
        <taxon>Silvanigrellaceae</taxon>
        <taxon>Fluviispira</taxon>
    </lineage>
</organism>
<dbReference type="GO" id="GO:0016787">
    <property type="term" value="F:hydrolase activity"/>
    <property type="evidence" value="ECO:0007669"/>
    <property type="project" value="UniProtKB-KW"/>
</dbReference>
<evidence type="ECO:0000313" key="4">
    <source>
        <dbReference type="Proteomes" id="UP000442694"/>
    </source>
</evidence>
<dbReference type="Proteomes" id="UP000442694">
    <property type="component" value="Unassembled WGS sequence"/>
</dbReference>
<keyword evidence="3" id="KW-0378">Hydrolase</keyword>
<dbReference type="InterPro" id="IPR012338">
    <property type="entry name" value="Beta-lactam/transpept-like"/>
</dbReference>
<dbReference type="PANTHER" id="PTHR22935">
    <property type="entry name" value="PENICILLIN-BINDING PROTEIN"/>
    <property type="match status" value="1"/>
</dbReference>
<gene>
    <name evidence="3" type="ORF">GCL57_12195</name>
</gene>
<accession>A0A833JBC5</accession>
<reference evidence="3 4" key="1">
    <citation type="submission" date="2019-10" db="EMBL/GenBank/DDBJ databases">
        <title>New genus of Silvanigrellaceae.</title>
        <authorList>
            <person name="Pitt A."/>
            <person name="Hahn M.W."/>
        </authorList>
    </citation>
    <scope>NUCLEOTIDE SEQUENCE [LARGE SCALE GENOMIC DNA]</scope>
    <source>
        <strain evidence="3 4">33A1-SZDP</strain>
    </source>
</reference>
<dbReference type="PANTHER" id="PTHR22935:SF95">
    <property type="entry name" value="BETA-LACTAMASE-LIKE 1-RELATED"/>
    <property type="match status" value="1"/>
</dbReference>
<sequence length="390" mass="43793">MKKYNFFKFIFVGAFIQFESNAVSNSNSEINKLTNAFMELNKIEGMSLAVINNDKIVINNYGFSNKSERAQTTSNTIYTIASFTKTITGTLAAVASIDGKLNLDAPFVNYFSELKNNKNLSKITSSELLAHVSSFPFDFNPRPKTYSALVSKLNEFKGNGDPGKEYSYSNAGIGTMGYVLQNIYAKNYQEILEDKMLRPLNMNSTYLNVPKDKEKYIALGHDKNNNPVPYSSDIEAWFAAASLKSTISDITKYLNAHINYSSIKDANLSKAILLAHENKYCFEDKISCEQLAWQAHIISELENSVGDTYFNKFDKDGNPTFASKKIIENKNFVKNKIFIDKTGSGYGMSSYMAYIPEDKIGVVILINKSIGDERIKLGRDILRIYSSSIK</sequence>
<evidence type="ECO:0000313" key="3">
    <source>
        <dbReference type="EMBL" id="KAB8028479.1"/>
    </source>
</evidence>
<dbReference type="AlphaFoldDB" id="A0A833JBC5"/>
<dbReference type="Gene3D" id="3.40.710.10">
    <property type="entry name" value="DD-peptidase/beta-lactamase superfamily"/>
    <property type="match status" value="1"/>
</dbReference>
<evidence type="ECO:0000256" key="1">
    <source>
        <dbReference type="ARBA" id="ARBA00038473"/>
    </source>
</evidence>
<feature type="domain" description="Beta-lactamase-related" evidence="2">
    <location>
        <begin position="32"/>
        <end position="374"/>
    </location>
</feature>